<sequence length="179" mass="19590">MSNRNRWFLSLLSGAVAATIFATSAGAESQVSAEDIEAVTDGAANRYSLVAVDDDILRVDRQNGTVSVCKEQNASWRCNPVPLAEDAYLAEINDLAEEVDRLTARLQELEDGASGGATVPPAISPEKADPETGSENETSRLNEKDEEELERMMTFTESAMRRFFGMVRELQRDLEGEGN</sequence>
<reference evidence="3 4" key="1">
    <citation type="submission" date="2023-03" db="EMBL/GenBank/DDBJ databases">
        <title>Roseibium porphyridii sp. nov. and Roseibium rhodosorbium sp. nov. isolated from marine algae, Porphyridium cruentum and Rhodosorus marinus, respectively.</title>
        <authorList>
            <person name="Lee M.W."/>
            <person name="Choi B.J."/>
            <person name="Lee J.K."/>
            <person name="Choi D.G."/>
            <person name="Baek J.H."/>
            <person name="Bayburt H."/>
            <person name="Kim J.M."/>
            <person name="Han D.M."/>
            <person name="Kim K.H."/>
            <person name="Jeon C.O."/>
        </authorList>
    </citation>
    <scope>NUCLEOTIDE SEQUENCE [LARGE SCALE GENOMIC DNA]</scope>
    <source>
        <strain evidence="3 4">KMA01</strain>
    </source>
</reference>
<evidence type="ECO:0000313" key="3">
    <source>
        <dbReference type="EMBL" id="WFE88698.1"/>
    </source>
</evidence>
<proteinExistence type="predicted"/>
<evidence type="ECO:0000256" key="2">
    <source>
        <dbReference type="SAM" id="SignalP"/>
    </source>
</evidence>
<dbReference type="EMBL" id="CP120863">
    <property type="protein sequence ID" value="WFE88698.1"/>
    <property type="molecule type" value="Genomic_DNA"/>
</dbReference>
<feature type="region of interest" description="Disordered" evidence="1">
    <location>
        <begin position="111"/>
        <end position="151"/>
    </location>
</feature>
<evidence type="ECO:0000256" key="1">
    <source>
        <dbReference type="SAM" id="MobiDB-lite"/>
    </source>
</evidence>
<name>A0ABY8F7N8_9HYPH</name>
<feature type="chain" id="PRO_5047116414" evidence="2">
    <location>
        <begin position="28"/>
        <end position="179"/>
    </location>
</feature>
<dbReference type="Proteomes" id="UP001209803">
    <property type="component" value="Chromosome"/>
</dbReference>
<gene>
    <name evidence="3" type="ORF">K1718_21440</name>
</gene>
<evidence type="ECO:0000313" key="4">
    <source>
        <dbReference type="Proteomes" id="UP001209803"/>
    </source>
</evidence>
<organism evidence="3 4">
    <name type="scientific">Roseibium porphyridii</name>
    <dbReference type="NCBI Taxonomy" id="2866279"/>
    <lineage>
        <taxon>Bacteria</taxon>
        <taxon>Pseudomonadati</taxon>
        <taxon>Pseudomonadota</taxon>
        <taxon>Alphaproteobacteria</taxon>
        <taxon>Hyphomicrobiales</taxon>
        <taxon>Stappiaceae</taxon>
        <taxon>Roseibium</taxon>
    </lineage>
</organism>
<protein>
    <submittedName>
        <fullName evidence="3">Uncharacterized protein</fullName>
    </submittedName>
</protein>
<feature type="signal peptide" evidence="2">
    <location>
        <begin position="1"/>
        <end position="27"/>
    </location>
</feature>
<dbReference type="RefSeq" id="WP_265680912.1">
    <property type="nucleotide sequence ID" value="NZ_CP120863.1"/>
</dbReference>
<keyword evidence="4" id="KW-1185">Reference proteome</keyword>
<keyword evidence="2" id="KW-0732">Signal</keyword>
<accession>A0ABY8F7N8</accession>